<feature type="domain" description="Response regulatory" evidence="6">
    <location>
        <begin position="1"/>
        <end position="98"/>
    </location>
</feature>
<dbReference type="Pfam" id="PF00072">
    <property type="entry name" value="Response_reg"/>
    <property type="match status" value="1"/>
</dbReference>
<evidence type="ECO:0000256" key="2">
    <source>
        <dbReference type="ARBA" id="ARBA00023012"/>
    </source>
</evidence>
<evidence type="ECO:0000256" key="4">
    <source>
        <dbReference type="PROSITE-ProRule" id="PRU00169"/>
    </source>
</evidence>
<reference evidence="8 9" key="1">
    <citation type="submission" date="2024-02" db="EMBL/GenBank/DDBJ databases">
        <title>The whole genome sequence of five bacterial samples isolated from Abu Dhabi Sabkha-shore region.</title>
        <authorList>
            <person name="Sudalaimuthuasari N."/>
            <person name="Sarfraz B."/>
            <person name="Tuyisabe J.D."/>
            <person name="Mugisha Ntwali L.D.M."/>
            <person name="Ali A.I.A.A."/>
            <person name="Almansoori S.Z.A."/>
            <person name="Alajami H.S.A."/>
            <person name="Almeqbaali A.A.S."/>
            <person name="Kundu B."/>
            <person name="Saeed E.E."/>
            <person name="Sukumarinath V."/>
            <person name="Mishra A.K."/>
            <person name="Hazzouri K.M."/>
            <person name="Almaskari R."/>
            <person name="Sharma A.K."/>
            <person name="Amiri K.M.A."/>
        </authorList>
    </citation>
    <scope>NUCLEOTIDE SEQUENCE [LARGE SCALE GENOMIC DNA]</scope>
    <source>
        <strain evidence="9">kcgeb_sd</strain>
    </source>
</reference>
<keyword evidence="1 4" id="KW-0597">Phosphoprotein</keyword>
<dbReference type="Pfam" id="PF00486">
    <property type="entry name" value="Trans_reg_C"/>
    <property type="match status" value="1"/>
</dbReference>
<dbReference type="PROSITE" id="PS50110">
    <property type="entry name" value="RESPONSE_REGULATORY"/>
    <property type="match status" value="1"/>
</dbReference>
<keyword evidence="2" id="KW-0902">Two-component regulatory system</keyword>
<evidence type="ECO:0000256" key="5">
    <source>
        <dbReference type="PROSITE-ProRule" id="PRU01091"/>
    </source>
</evidence>
<dbReference type="InterPro" id="IPR001867">
    <property type="entry name" value="OmpR/PhoB-type_DNA-bd"/>
</dbReference>
<evidence type="ECO:0000313" key="9">
    <source>
        <dbReference type="Proteomes" id="UP001335183"/>
    </source>
</evidence>
<dbReference type="PROSITE" id="PS51755">
    <property type="entry name" value="OMPR_PHOB"/>
    <property type="match status" value="1"/>
</dbReference>
<dbReference type="SMART" id="SM00448">
    <property type="entry name" value="REC"/>
    <property type="match status" value="1"/>
</dbReference>
<evidence type="ECO:0000256" key="3">
    <source>
        <dbReference type="ARBA" id="ARBA00023125"/>
    </source>
</evidence>
<gene>
    <name evidence="8" type="ORF">V5F89_10320</name>
</gene>
<dbReference type="EMBL" id="CP144918">
    <property type="protein sequence ID" value="WWA46667.1"/>
    <property type="molecule type" value="Genomic_DNA"/>
</dbReference>
<dbReference type="InterPro" id="IPR011006">
    <property type="entry name" value="CheY-like_superfamily"/>
</dbReference>
<dbReference type="InterPro" id="IPR036388">
    <property type="entry name" value="WH-like_DNA-bd_sf"/>
</dbReference>
<dbReference type="Gene3D" id="1.10.10.10">
    <property type="entry name" value="Winged helix-like DNA-binding domain superfamily/Winged helix DNA-binding domain"/>
    <property type="match status" value="1"/>
</dbReference>
<feature type="modified residue" description="4-aspartylphosphate" evidence="4">
    <location>
        <position position="32"/>
    </location>
</feature>
<dbReference type="PANTHER" id="PTHR48111">
    <property type="entry name" value="REGULATOR OF RPOS"/>
    <property type="match status" value="1"/>
</dbReference>
<dbReference type="InterPro" id="IPR039420">
    <property type="entry name" value="WalR-like"/>
</dbReference>
<feature type="DNA-binding region" description="OmpR/PhoB-type" evidence="5">
    <location>
        <begin position="109"/>
        <end position="208"/>
    </location>
</feature>
<protein>
    <submittedName>
        <fullName evidence="8">Response regulator transcription factor</fullName>
    </submittedName>
</protein>
<dbReference type="InterPro" id="IPR001789">
    <property type="entry name" value="Sig_transdc_resp-reg_receiver"/>
</dbReference>
<proteinExistence type="predicted"/>
<dbReference type="PANTHER" id="PTHR48111:SF40">
    <property type="entry name" value="PHOSPHATE REGULON TRANSCRIPTIONAL REGULATORY PROTEIN PHOB"/>
    <property type="match status" value="1"/>
</dbReference>
<dbReference type="CDD" id="cd00383">
    <property type="entry name" value="trans_reg_C"/>
    <property type="match status" value="1"/>
</dbReference>
<dbReference type="InterPro" id="IPR016032">
    <property type="entry name" value="Sig_transdc_resp-reg_C-effctor"/>
</dbReference>
<accession>A0ABZ2D4I0</accession>
<keyword evidence="3 5" id="KW-0238">DNA-binding</keyword>
<feature type="domain" description="OmpR/PhoB-type" evidence="7">
    <location>
        <begin position="109"/>
        <end position="208"/>
    </location>
</feature>
<organism evidence="8 9">
    <name type="scientific">Pelagerythrobacter marensis</name>
    <dbReference type="NCBI Taxonomy" id="543877"/>
    <lineage>
        <taxon>Bacteria</taxon>
        <taxon>Pseudomonadati</taxon>
        <taxon>Pseudomonadota</taxon>
        <taxon>Alphaproteobacteria</taxon>
        <taxon>Sphingomonadales</taxon>
        <taxon>Erythrobacteraceae</taxon>
        <taxon>Pelagerythrobacter</taxon>
    </lineage>
</organism>
<evidence type="ECO:0000259" key="6">
    <source>
        <dbReference type="PROSITE" id="PS50110"/>
    </source>
</evidence>
<dbReference type="RefSeq" id="WP_338445564.1">
    <property type="nucleotide sequence ID" value="NZ_CP144918.1"/>
</dbReference>
<evidence type="ECO:0000313" key="8">
    <source>
        <dbReference type="EMBL" id="WWA46667.1"/>
    </source>
</evidence>
<dbReference type="SMART" id="SM00862">
    <property type="entry name" value="Trans_reg_C"/>
    <property type="match status" value="1"/>
</dbReference>
<dbReference type="Proteomes" id="UP001335183">
    <property type="component" value="Chromosome"/>
</dbReference>
<dbReference type="SUPFAM" id="SSF52172">
    <property type="entry name" value="CheY-like"/>
    <property type="match status" value="1"/>
</dbReference>
<sequence>MRDLGHACEIYSNGQKFISALRRDTFDVILLDWHLPDILGFDLLQQLRSGHNASAGIIMLTNRSDKDAIAQALRAGADDYIVKPESASVIGARVEAVNRRSQQQQQQQSRRLVFDRYEFDRLTQSIWMDKECVKVSGKEFALALMLFENINRPLSRGYILETIWQANPDLPTRTLDVHISRIRIKLRLVPENGLRIAAISGFGYRLERFLRGEEG</sequence>
<dbReference type="Gene3D" id="3.40.50.2300">
    <property type="match status" value="1"/>
</dbReference>
<evidence type="ECO:0000259" key="7">
    <source>
        <dbReference type="PROSITE" id="PS51755"/>
    </source>
</evidence>
<keyword evidence="9" id="KW-1185">Reference proteome</keyword>
<name>A0ABZ2D4I0_9SPHN</name>
<evidence type="ECO:0000256" key="1">
    <source>
        <dbReference type="ARBA" id="ARBA00022553"/>
    </source>
</evidence>
<dbReference type="SUPFAM" id="SSF46894">
    <property type="entry name" value="C-terminal effector domain of the bipartite response regulators"/>
    <property type="match status" value="1"/>
</dbReference>